<dbReference type="InterPro" id="IPR056693">
    <property type="entry name" value="DUF7791"/>
</dbReference>
<accession>A0A6A5K2M3</accession>
<keyword evidence="5" id="KW-1185">Reference proteome</keyword>
<sequence length="329" mass="37780">GDKIQRSLEGLLRSLLYQVLSSHPDLIRHAFPAMDWLTGGPNFEFNKDTLVRGIRLMLEEASKHDIRIFFLIDGLDEFDDRYDDDDETSGVQDLLQILNALRSSSAVKLCVSSRPHNEFIREFGSDQKRHFKLQDLTRNDIRNYVLDTLERSTKSKPVSVRGESYASFIEEVINAAQGVLLWVALATTSISEGILNGDSIFWLRQRLQRLPRKLERLFQYILSTVDPAYRENCARSLLFATTNSDDTTNALIFHMYLDEAEISRCMESSRIDLEEFRDGESRMVKQLNAYCKGLLEVKEDSGSGILEKLYGQRVIVGHRTIAEFLRSEQ</sequence>
<evidence type="ECO:0000256" key="1">
    <source>
        <dbReference type="ARBA" id="ARBA00022737"/>
    </source>
</evidence>
<dbReference type="PANTHER" id="PTHR10039">
    <property type="entry name" value="AMELOGENIN"/>
    <property type="match status" value="1"/>
</dbReference>
<evidence type="ECO:0000313" key="5">
    <source>
        <dbReference type="Proteomes" id="UP000800040"/>
    </source>
</evidence>
<dbReference type="Proteomes" id="UP000800040">
    <property type="component" value="Unassembled WGS sequence"/>
</dbReference>
<protein>
    <submittedName>
        <fullName evidence="4">Uncharacterized protein</fullName>
    </submittedName>
</protein>
<feature type="non-terminal residue" evidence="4">
    <location>
        <position position="329"/>
    </location>
</feature>
<dbReference type="EMBL" id="ML975544">
    <property type="protein sequence ID" value="KAF1828462.1"/>
    <property type="molecule type" value="Genomic_DNA"/>
</dbReference>
<dbReference type="PANTHER" id="PTHR10039:SF5">
    <property type="entry name" value="NACHT DOMAIN-CONTAINING PROTEIN"/>
    <property type="match status" value="1"/>
</dbReference>
<name>A0A6A5K2M3_9PLEO</name>
<evidence type="ECO:0000313" key="4">
    <source>
        <dbReference type="EMBL" id="KAF1828462.1"/>
    </source>
</evidence>
<dbReference type="AlphaFoldDB" id="A0A6A5K2M3"/>
<feature type="domain" description="DUF7791" evidence="3">
    <location>
        <begin position="225"/>
        <end position="328"/>
    </location>
</feature>
<feature type="non-terminal residue" evidence="4">
    <location>
        <position position="1"/>
    </location>
</feature>
<dbReference type="Pfam" id="PF25053">
    <property type="entry name" value="DUF7791"/>
    <property type="match status" value="1"/>
</dbReference>
<dbReference type="Pfam" id="PF24883">
    <property type="entry name" value="NPHP3_N"/>
    <property type="match status" value="1"/>
</dbReference>
<evidence type="ECO:0000259" key="3">
    <source>
        <dbReference type="Pfam" id="PF25053"/>
    </source>
</evidence>
<reference evidence="4" key="1">
    <citation type="submission" date="2020-01" db="EMBL/GenBank/DDBJ databases">
        <authorList>
            <consortium name="DOE Joint Genome Institute"/>
            <person name="Haridas S."/>
            <person name="Albert R."/>
            <person name="Binder M."/>
            <person name="Bloem J."/>
            <person name="Labutti K."/>
            <person name="Salamov A."/>
            <person name="Andreopoulos B."/>
            <person name="Baker S.E."/>
            <person name="Barry K."/>
            <person name="Bills G."/>
            <person name="Bluhm B.H."/>
            <person name="Cannon C."/>
            <person name="Castanera R."/>
            <person name="Culley D.E."/>
            <person name="Daum C."/>
            <person name="Ezra D."/>
            <person name="Gonzalez J.B."/>
            <person name="Henrissat B."/>
            <person name="Kuo A."/>
            <person name="Liang C."/>
            <person name="Lipzen A."/>
            <person name="Lutzoni F."/>
            <person name="Magnuson J."/>
            <person name="Mondo S."/>
            <person name="Nolan M."/>
            <person name="Ohm R."/>
            <person name="Pangilinan J."/>
            <person name="Park H.-J."/>
            <person name="Ramirez L."/>
            <person name="Alfaro M."/>
            <person name="Sun H."/>
            <person name="Tritt A."/>
            <person name="Yoshinaga Y."/>
            <person name="Zwiers L.-H."/>
            <person name="Turgeon B.G."/>
            <person name="Goodwin S.B."/>
            <person name="Spatafora J.W."/>
            <person name="Crous P.W."/>
            <person name="Grigoriev I.V."/>
        </authorList>
    </citation>
    <scope>NUCLEOTIDE SEQUENCE</scope>
    <source>
        <strain evidence="4">P77</strain>
    </source>
</reference>
<feature type="domain" description="Nephrocystin 3-like N-terminal" evidence="2">
    <location>
        <begin position="2"/>
        <end position="114"/>
    </location>
</feature>
<keyword evidence="1" id="KW-0677">Repeat</keyword>
<evidence type="ECO:0000259" key="2">
    <source>
        <dbReference type="Pfam" id="PF24883"/>
    </source>
</evidence>
<proteinExistence type="predicted"/>
<dbReference type="InterPro" id="IPR056884">
    <property type="entry name" value="NPHP3-like_N"/>
</dbReference>
<organism evidence="4 5">
    <name type="scientific">Decorospora gaudefroyi</name>
    <dbReference type="NCBI Taxonomy" id="184978"/>
    <lineage>
        <taxon>Eukaryota</taxon>
        <taxon>Fungi</taxon>
        <taxon>Dikarya</taxon>
        <taxon>Ascomycota</taxon>
        <taxon>Pezizomycotina</taxon>
        <taxon>Dothideomycetes</taxon>
        <taxon>Pleosporomycetidae</taxon>
        <taxon>Pleosporales</taxon>
        <taxon>Pleosporineae</taxon>
        <taxon>Pleosporaceae</taxon>
        <taxon>Decorospora</taxon>
    </lineage>
</organism>
<gene>
    <name evidence="4" type="ORF">BDW02DRAFT_485535</name>
</gene>
<dbReference type="OrthoDB" id="443402at2759"/>